<name>A0ABT4AEM3_9BACT</name>
<keyword evidence="2" id="KW-1185">Reference proteome</keyword>
<accession>A0ABT4AEM3</accession>
<protein>
    <recommendedName>
        <fullName evidence="3">Phage protein</fullName>
    </recommendedName>
</protein>
<comment type="caution">
    <text evidence="1">The sequence shown here is derived from an EMBL/GenBank/DDBJ whole genome shotgun (WGS) entry which is preliminary data.</text>
</comment>
<evidence type="ECO:0008006" key="3">
    <source>
        <dbReference type="Google" id="ProtNLM"/>
    </source>
</evidence>
<gene>
    <name evidence="1" type="ORF">OV287_37330</name>
</gene>
<reference evidence="1 2" key="1">
    <citation type="submission" date="2022-11" db="EMBL/GenBank/DDBJ databases">
        <title>Minimal conservation of predation-associated metabolite biosynthetic gene clusters underscores biosynthetic potential of Myxococcota including descriptions for ten novel species: Archangium lansinium sp. nov., Myxococcus landrumus sp. nov., Nannocystis bai.</title>
        <authorList>
            <person name="Ahearne A."/>
            <person name="Stevens C."/>
            <person name="Phillips K."/>
        </authorList>
    </citation>
    <scope>NUCLEOTIDE SEQUENCE [LARGE SCALE GENOMIC DNA]</scope>
    <source>
        <strain evidence="1 2">MIWBW</strain>
    </source>
</reference>
<dbReference type="RefSeq" id="WP_267538806.1">
    <property type="nucleotide sequence ID" value="NZ_JAPNKA010000001.1"/>
</dbReference>
<dbReference type="Proteomes" id="UP001207654">
    <property type="component" value="Unassembled WGS sequence"/>
</dbReference>
<evidence type="ECO:0000313" key="1">
    <source>
        <dbReference type="EMBL" id="MCY1080130.1"/>
    </source>
</evidence>
<sequence length="130" mass="15143">MADIPEFDLEEVIYFLNPFIENHAEGSKERRAFALAQIALLYIRDRVKRDEFDKYYRSCFAIPFTVEVAHEFTTREEADQWLASGNAKDSERVKIAGKGFMVVDVSGRLRFMIAPLPEELETDEWKDDSE</sequence>
<proteinExistence type="predicted"/>
<evidence type="ECO:0000313" key="2">
    <source>
        <dbReference type="Proteomes" id="UP001207654"/>
    </source>
</evidence>
<dbReference type="EMBL" id="JAPNKA010000001">
    <property type="protein sequence ID" value="MCY1080130.1"/>
    <property type="molecule type" value="Genomic_DNA"/>
</dbReference>
<organism evidence="1 2">
    <name type="scientific">Archangium lansingense</name>
    <dbReference type="NCBI Taxonomy" id="2995310"/>
    <lineage>
        <taxon>Bacteria</taxon>
        <taxon>Pseudomonadati</taxon>
        <taxon>Myxococcota</taxon>
        <taxon>Myxococcia</taxon>
        <taxon>Myxococcales</taxon>
        <taxon>Cystobacterineae</taxon>
        <taxon>Archangiaceae</taxon>
        <taxon>Archangium</taxon>
    </lineage>
</organism>